<organism evidence="1 2">
    <name type="scientific">Panagrolaimus sp. JU765</name>
    <dbReference type="NCBI Taxonomy" id="591449"/>
    <lineage>
        <taxon>Eukaryota</taxon>
        <taxon>Metazoa</taxon>
        <taxon>Ecdysozoa</taxon>
        <taxon>Nematoda</taxon>
        <taxon>Chromadorea</taxon>
        <taxon>Rhabditida</taxon>
        <taxon>Tylenchina</taxon>
        <taxon>Panagrolaimomorpha</taxon>
        <taxon>Panagrolaimoidea</taxon>
        <taxon>Panagrolaimidae</taxon>
        <taxon>Panagrolaimus</taxon>
    </lineage>
</organism>
<sequence length="354" mass="41249">MESENEYKVLAMPEKFIDSSDKTKYCFQLYEEFKKELIRNYVKKEENAPNDMSLMDKEAQSHYLKDVQVEFNTIIDGIQKLLDEEMAKRSDPNQSKVESNTEVITDQAPNSPSATEEKPSGKFCPGCFISPSDNFRQHLRNCRAFWRQYKNGVCSELYEKLTQDEDLEKNSENRLKQMIEKFYNEYGEKRQNEENNWFIYVLLYTNTNDISDKFSQRLVKMPNEHVKALRRAQEKIMKKAEKNEMIEKTVGIAYVGVHKSGNKLNIETATYRNKRPNLGKETKYGTYMILGNLTLEEAETAKIMIQFAMNPLVILNDKIGEYHATKVKSSNVKDFWKKAKNIGAALIIDVLQNI</sequence>
<dbReference type="Proteomes" id="UP000887576">
    <property type="component" value="Unplaced"/>
</dbReference>
<evidence type="ECO:0000313" key="1">
    <source>
        <dbReference type="Proteomes" id="UP000887576"/>
    </source>
</evidence>
<accession>A0AC34Q7G3</accession>
<protein>
    <submittedName>
        <fullName evidence="2">Uncharacterized protein</fullName>
    </submittedName>
</protein>
<evidence type="ECO:0000313" key="2">
    <source>
        <dbReference type="WBParaSite" id="JU765_v2.g13560.t1"/>
    </source>
</evidence>
<dbReference type="WBParaSite" id="JU765_v2.g13560.t1">
    <property type="protein sequence ID" value="JU765_v2.g13560.t1"/>
    <property type="gene ID" value="JU765_v2.g13560"/>
</dbReference>
<proteinExistence type="predicted"/>
<reference evidence="2" key="1">
    <citation type="submission" date="2022-11" db="UniProtKB">
        <authorList>
            <consortium name="WormBaseParasite"/>
        </authorList>
    </citation>
    <scope>IDENTIFICATION</scope>
</reference>
<name>A0AC34Q7G3_9BILA</name>